<dbReference type="AlphaFoldDB" id="A0A5C1ABD6"/>
<sequence>MSKPESLGGIIHTYQKYDPLTIPSPNQPPPDLVSAAFEQMLAYGEQREFTDEELANMVKIDPSQIGGMIANLDFLKQKLQDRKKQILATYETKKVEKEAARQFQQHANSLRPPKGLEKDYRQAVKEEQLYELENLYYRSGRENRDFAQKLPGLVQTLGDKYQVDELAAKYEFTGRQSMTVPEALEIKAELEELDKLLEQLDQVQKTGQMGYIDLEELQEYLDQEGMEHLRELNQAIENYIRRQAEEQGLEKSGPNSYQMTPKAYRLFQSKVLSTIFNELQASRTGRHPDAVLGEGAVESPRTKEYEFGDSVTHMDIPGSLINAMLREGPTNGRVRMKPEDIIIHRTKNTPKAATCVLLDMSGSMRYDGQYVNVKRMGLALDGLIRSEYPGDFLQFIEMYTFAKPRHLSEIAGLMPKAVTAHSPVVRQVADMANPKITESDVHWHFTNIQHALQTARRYLTAQDTPNKQVMLITDGLPTAHFEGSKLYLLYPPDPRTEEATLREAKLCAREGITINIFLISTWNQTEEDIRFARRLVESTQGRVIFSTGRDLDRYVVWDYIKRRKSIIS</sequence>
<reference evidence="3" key="1">
    <citation type="submission" date="2019-08" db="EMBL/GenBank/DDBJ databases">
        <title>Limnoglobus roseus gen. nov., sp. nov., a novel freshwater planctomycete with a giant genome from the family Gemmataceae.</title>
        <authorList>
            <person name="Kulichevskaya I.S."/>
            <person name="Naumoff D.G."/>
            <person name="Miroshnikov K."/>
            <person name="Ivanova A."/>
            <person name="Philippov D.A."/>
            <person name="Hakobyan A."/>
            <person name="Rijpstra I.C."/>
            <person name="Sinninghe Damste J.S."/>
            <person name="Liesack W."/>
            <person name="Dedysh S.N."/>
        </authorList>
    </citation>
    <scope>NUCLEOTIDE SEQUENCE [LARGE SCALE GENOMIC DNA]</scope>
    <source>
        <strain evidence="3">PX52</strain>
    </source>
</reference>
<dbReference type="KEGG" id="lrs:PX52LOC_02241"/>
<dbReference type="Gene3D" id="3.40.50.410">
    <property type="entry name" value="von Willebrand factor, type A domain"/>
    <property type="match status" value="1"/>
</dbReference>
<name>A0A5C1ABD6_9BACT</name>
<keyword evidence="1" id="KW-0175">Coiled coil</keyword>
<dbReference type="InterPro" id="IPR036465">
    <property type="entry name" value="vWFA_dom_sf"/>
</dbReference>
<evidence type="ECO:0000313" key="3">
    <source>
        <dbReference type="Proteomes" id="UP000324974"/>
    </source>
</evidence>
<dbReference type="CDD" id="cd00198">
    <property type="entry name" value="vWFA"/>
    <property type="match status" value="1"/>
</dbReference>
<accession>A0A5C1ABD6</accession>
<proteinExistence type="predicted"/>
<protein>
    <submittedName>
        <fullName evidence="2">VWA domain-containing protein</fullName>
    </submittedName>
</protein>
<keyword evidence="3" id="KW-1185">Reference proteome</keyword>
<dbReference type="EMBL" id="CP042425">
    <property type="protein sequence ID" value="QEL15326.1"/>
    <property type="molecule type" value="Genomic_DNA"/>
</dbReference>
<dbReference type="SUPFAM" id="SSF53300">
    <property type="entry name" value="vWA-like"/>
    <property type="match status" value="1"/>
</dbReference>
<organism evidence="2 3">
    <name type="scientific">Limnoglobus roseus</name>
    <dbReference type="NCBI Taxonomy" id="2598579"/>
    <lineage>
        <taxon>Bacteria</taxon>
        <taxon>Pseudomonadati</taxon>
        <taxon>Planctomycetota</taxon>
        <taxon>Planctomycetia</taxon>
        <taxon>Gemmatales</taxon>
        <taxon>Gemmataceae</taxon>
        <taxon>Limnoglobus</taxon>
    </lineage>
</organism>
<dbReference type="OrthoDB" id="9766126at2"/>
<dbReference type="Proteomes" id="UP000324974">
    <property type="component" value="Chromosome"/>
</dbReference>
<dbReference type="RefSeq" id="WP_149110150.1">
    <property type="nucleotide sequence ID" value="NZ_CP042425.1"/>
</dbReference>
<feature type="coiled-coil region" evidence="1">
    <location>
        <begin position="183"/>
        <end position="249"/>
    </location>
</feature>
<gene>
    <name evidence="2" type="ORF">PX52LOC_02241</name>
</gene>
<evidence type="ECO:0000313" key="2">
    <source>
        <dbReference type="EMBL" id="QEL15326.1"/>
    </source>
</evidence>
<evidence type="ECO:0000256" key="1">
    <source>
        <dbReference type="SAM" id="Coils"/>
    </source>
</evidence>